<dbReference type="EMBL" id="MG820702">
    <property type="protein sequence ID" value="AXF48873.1"/>
    <property type="molecule type" value="mRNA"/>
</dbReference>
<evidence type="ECO:0000313" key="1">
    <source>
        <dbReference type="EMBL" id="AXF48873.1"/>
    </source>
</evidence>
<dbReference type="AlphaFoldDB" id="A0A345BF49"/>
<accession>A0A345BF49</accession>
<keyword evidence="1" id="KW-0675">Receptor</keyword>
<reference evidence="1" key="1">
    <citation type="journal article" date="2018" name="Comp. Biochem. Physiol. Part D Genomics Proteomics">
        <title>Analysis of the grapevine moth Lobesia botrana antennal transcriptome and expression of odorant-binding and chemosensory proteins.</title>
        <authorList>
            <person name="Rojas V."/>
            <person name="Jimenez H."/>
            <person name="Palma-Millanao R."/>
            <person name="Gonzalez-Gonzalez A."/>
            <person name="Machuca J."/>
            <person name="Godoy R."/>
            <person name="Ceballos R."/>
            <person name="Mutis A."/>
            <person name="Venthur H."/>
        </authorList>
    </citation>
    <scope>NUCLEOTIDE SEQUENCE</scope>
</reference>
<name>A0A345BF49_9NEOP</name>
<organism evidence="1">
    <name type="scientific">Lobesia botrana</name>
    <dbReference type="NCBI Taxonomy" id="209534"/>
    <lineage>
        <taxon>Eukaryota</taxon>
        <taxon>Metazoa</taxon>
        <taxon>Ecdysozoa</taxon>
        <taxon>Arthropoda</taxon>
        <taxon>Hexapoda</taxon>
        <taxon>Insecta</taxon>
        <taxon>Pterygota</taxon>
        <taxon>Neoptera</taxon>
        <taxon>Endopterygota</taxon>
        <taxon>Lepidoptera</taxon>
        <taxon>Glossata</taxon>
        <taxon>Ditrysia</taxon>
        <taxon>Tortricoidea</taxon>
        <taxon>Tortricidae</taxon>
        <taxon>Olethreutinae</taxon>
        <taxon>Olethreutini</taxon>
        <taxon>Lobesia</taxon>
    </lineage>
</organism>
<proteinExistence type="evidence at transcript level"/>
<protein>
    <submittedName>
        <fullName evidence="1">Ionotropic receptor IR42</fullName>
    </submittedName>
</protein>
<sequence>MLNATPTPVFTNRFGYFVNGQWTGVINELIQNKGDIGERLLKLIFRYFDICKSIHHDMNMSHYFAPLWKENKVLLN</sequence>